<dbReference type="PANTHER" id="PTHR45270:SF4">
    <property type="entry name" value="CHAPERONE DNAJ-DOMAIN SUPERFAMILY PROTEIN"/>
    <property type="match status" value="1"/>
</dbReference>
<feature type="compositionally biased region" description="Polar residues" evidence="1">
    <location>
        <begin position="43"/>
        <end position="53"/>
    </location>
</feature>
<feature type="compositionally biased region" description="Low complexity" evidence="1">
    <location>
        <begin position="331"/>
        <end position="348"/>
    </location>
</feature>
<feature type="transmembrane region" description="Helical" evidence="2">
    <location>
        <begin position="644"/>
        <end position="661"/>
    </location>
</feature>
<keyword evidence="2" id="KW-0472">Membrane</keyword>
<feature type="region of interest" description="Disordered" evidence="1">
    <location>
        <begin position="43"/>
        <end position="392"/>
    </location>
</feature>
<dbReference type="EMBL" id="BNJQ01000003">
    <property type="protein sequence ID" value="GHP02649.1"/>
    <property type="molecule type" value="Genomic_DNA"/>
</dbReference>
<keyword evidence="2" id="KW-0812">Transmembrane</keyword>
<feature type="compositionally biased region" description="Low complexity" evidence="1">
    <location>
        <begin position="224"/>
        <end position="236"/>
    </location>
</feature>
<dbReference type="PANTHER" id="PTHR45270">
    <property type="entry name" value="OS03G0832900 PROTEIN"/>
    <property type="match status" value="1"/>
</dbReference>
<dbReference type="PROSITE" id="PS50076">
    <property type="entry name" value="DNAJ_2"/>
    <property type="match status" value="1"/>
</dbReference>
<dbReference type="Gene3D" id="1.10.287.110">
    <property type="entry name" value="DnaJ domain"/>
    <property type="match status" value="1"/>
</dbReference>
<keyword evidence="2" id="KW-1133">Transmembrane helix</keyword>
<feature type="compositionally biased region" description="Low complexity" evidence="1">
    <location>
        <begin position="137"/>
        <end position="153"/>
    </location>
</feature>
<dbReference type="OrthoDB" id="10250354at2759"/>
<dbReference type="InterPro" id="IPR001623">
    <property type="entry name" value="DnaJ_domain"/>
</dbReference>
<protein>
    <recommendedName>
        <fullName evidence="3">J domain-containing protein</fullName>
    </recommendedName>
</protein>
<feature type="compositionally biased region" description="Polar residues" evidence="1">
    <location>
        <begin position="360"/>
        <end position="370"/>
    </location>
</feature>
<dbReference type="SMART" id="SM00271">
    <property type="entry name" value="DnaJ"/>
    <property type="match status" value="1"/>
</dbReference>
<feature type="compositionally biased region" description="Polar residues" evidence="1">
    <location>
        <begin position="205"/>
        <end position="220"/>
    </location>
</feature>
<evidence type="ECO:0000259" key="3">
    <source>
        <dbReference type="PROSITE" id="PS50076"/>
    </source>
</evidence>
<feature type="compositionally biased region" description="Basic and acidic residues" evidence="1">
    <location>
        <begin position="426"/>
        <end position="436"/>
    </location>
</feature>
<feature type="compositionally biased region" description="Basic residues" evidence="1">
    <location>
        <begin position="306"/>
        <end position="315"/>
    </location>
</feature>
<sequence>MLGFGFGFGFWPVSPPAFPQVRSGLSVLLPRLFIFSQPPVLSTHNTATTSKESNGGMAPDVVVPGDEKPQGNVPLMIPPLASHLSAEPSQPQEANDAQPRAASHDDYSTPPTPVSPARRQIDDELDVGGGAGGGARRLGNNTRRNSNSSASSDSQDEWQHVNVTGNPKAARGNNDDNHGGVEGVEVFEEILVEDISSHRTRHNGRQANSNYSGGTTNNRRGMQASPTAPARAASTPDEWLKGTFFDPNSKKAKVERKKREEEEEQRRKEREAAEDAERAAAEARRAAAAARLEEERRRKQEAEARKAKKREKAQKRKEEEAAKAANRAHRSPPSSSSQQQQEGQQQSQEYDDTSNPPSPQCSTPESQNSPDVLMRANVEAAEAAAAAAQGAMRAGDMPKAARMAEKASRLAPSMFAHLPAEVNRHFGRDTNHDHHASSSSSNTDTNTGNDNDNDNDKQGETKPDKTKPDKPATAMRLLIRGVANAARKRYTSTHLWLTKKIARKRQYKDIDSKFAVAAHAVLVLSAVLGAGFTFIVVRLALFVTIALLSLLYDSSLRIPLDLFVWNPCWFVTLPVCIGMAIQRRFLLLTALWPFLLLFWMCGGGGYSLAGGALALFSIVTGISNFWTFLAAWFVFGWAHYFLPWYLWVPIGVVTLVAWLLFGTAGSGGDGYGGPPPTGPPMTDGEVLLSTDVPKGAEGEIARVLACDDYFKVLQLEEVPTRETSKGREVDMEAVATMVKKAHRRLILKVHPDKCGGAVGCEEACRRVQTASEILSDEYRLKEYAAHLYALRTGTDLYAEQHQQQADQKGSTRSRARKGGAGSHRRRK</sequence>
<feature type="compositionally biased region" description="Basic residues" evidence="1">
    <location>
        <begin position="811"/>
        <end position="827"/>
    </location>
</feature>
<dbReference type="CDD" id="cd06257">
    <property type="entry name" value="DnaJ"/>
    <property type="match status" value="1"/>
</dbReference>
<dbReference type="InterPro" id="IPR036869">
    <property type="entry name" value="J_dom_sf"/>
</dbReference>
<dbReference type="AlphaFoldDB" id="A0A830HB82"/>
<feature type="transmembrane region" description="Helical" evidence="2">
    <location>
        <begin position="613"/>
        <end position="638"/>
    </location>
</feature>
<feature type="compositionally biased region" description="Basic and acidic residues" evidence="1">
    <location>
        <begin position="454"/>
        <end position="470"/>
    </location>
</feature>
<evidence type="ECO:0000256" key="1">
    <source>
        <dbReference type="SAM" id="MobiDB-lite"/>
    </source>
</evidence>
<feature type="compositionally biased region" description="Gly residues" evidence="1">
    <location>
        <begin position="127"/>
        <end position="136"/>
    </location>
</feature>
<reference evidence="4" key="1">
    <citation type="submission" date="2020-10" db="EMBL/GenBank/DDBJ databases">
        <title>Unveiling of a novel bifunctional photoreceptor, Dualchrome1, isolated from a cosmopolitan green alga.</title>
        <authorList>
            <person name="Suzuki S."/>
            <person name="Kawachi M."/>
        </authorList>
    </citation>
    <scope>NUCLEOTIDE SEQUENCE</scope>
    <source>
        <strain evidence="4">NIES 2893</strain>
    </source>
</reference>
<feature type="compositionally biased region" description="Low complexity" evidence="1">
    <location>
        <begin position="374"/>
        <end position="392"/>
    </location>
</feature>
<feature type="domain" description="J" evidence="3">
    <location>
        <begin position="708"/>
        <end position="798"/>
    </location>
</feature>
<feature type="compositionally biased region" description="Basic and acidic residues" evidence="1">
    <location>
        <begin position="257"/>
        <end position="305"/>
    </location>
</feature>
<evidence type="ECO:0000256" key="2">
    <source>
        <dbReference type="SAM" id="Phobius"/>
    </source>
</evidence>
<name>A0A830HB82_9CHLO</name>
<dbReference type="SUPFAM" id="SSF46565">
    <property type="entry name" value="Chaperone J-domain"/>
    <property type="match status" value="1"/>
</dbReference>
<accession>A0A830HB82</accession>
<proteinExistence type="predicted"/>
<feature type="transmembrane region" description="Helical" evidence="2">
    <location>
        <begin position="587"/>
        <end position="606"/>
    </location>
</feature>
<feature type="transmembrane region" description="Helical" evidence="2">
    <location>
        <begin position="562"/>
        <end position="581"/>
    </location>
</feature>
<gene>
    <name evidence="4" type="ORF">PPROV_000140500</name>
</gene>
<organism evidence="4 5">
    <name type="scientific">Pycnococcus provasolii</name>
    <dbReference type="NCBI Taxonomy" id="41880"/>
    <lineage>
        <taxon>Eukaryota</taxon>
        <taxon>Viridiplantae</taxon>
        <taxon>Chlorophyta</taxon>
        <taxon>Pseudoscourfieldiophyceae</taxon>
        <taxon>Pseudoscourfieldiales</taxon>
        <taxon>Pycnococcaceae</taxon>
        <taxon>Pycnococcus</taxon>
    </lineage>
</organism>
<feature type="region of interest" description="Disordered" evidence="1">
    <location>
        <begin position="799"/>
        <end position="827"/>
    </location>
</feature>
<dbReference type="Pfam" id="PF00226">
    <property type="entry name" value="DnaJ"/>
    <property type="match status" value="1"/>
</dbReference>
<keyword evidence="5" id="KW-1185">Reference proteome</keyword>
<dbReference type="Proteomes" id="UP000660262">
    <property type="component" value="Unassembled WGS sequence"/>
</dbReference>
<comment type="caution">
    <text evidence="4">The sequence shown here is derived from an EMBL/GenBank/DDBJ whole genome shotgun (WGS) entry which is preliminary data.</text>
</comment>
<evidence type="ECO:0000313" key="4">
    <source>
        <dbReference type="EMBL" id="GHP02649.1"/>
    </source>
</evidence>
<feature type="compositionally biased region" description="Polar residues" evidence="1">
    <location>
        <begin position="800"/>
        <end position="810"/>
    </location>
</feature>
<feature type="compositionally biased region" description="Low complexity" evidence="1">
    <location>
        <begin position="437"/>
        <end position="450"/>
    </location>
</feature>
<feature type="transmembrane region" description="Helical" evidence="2">
    <location>
        <begin position="517"/>
        <end position="550"/>
    </location>
</feature>
<evidence type="ECO:0000313" key="5">
    <source>
        <dbReference type="Proteomes" id="UP000660262"/>
    </source>
</evidence>
<feature type="region of interest" description="Disordered" evidence="1">
    <location>
        <begin position="426"/>
        <end position="473"/>
    </location>
</feature>